<dbReference type="PRINTS" id="PR00036">
    <property type="entry name" value="HTHLACI"/>
</dbReference>
<dbReference type="Proteomes" id="UP000548423">
    <property type="component" value="Unassembled WGS sequence"/>
</dbReference>
<dbReference type="AlphaFoldDB" id="A0A852T4A3"/>
<gene>
    <name evidence="5" type="ORF">F4694_000231</name>
</gene>
<organism evidence="5 6">
    <name type="scientific">Neobacillus niacini</name>
    <dbReference type="NCBI Taxonomy" id="86668"/>
    <lineage>
        <taxon>Bacteria</taxon>
        <taxon>Bacillati</taxon>
        <taxon>Bacillota</taxon>
        <taxon>Bacilli</taxon>
        <taxon>Bacillales</taxon>
        <taxon>Bacillaceae</taxon>
        <taxon>Neobacillus</taxon>
    </lineage>
</organism>
<dbReference type="Pfam" id="PF13377">
    <property type="entry name" value="Peripla_BP_3"/>
    <property type="match status" value="1"/>
</dbReference>
<dbReference type="SUPFAM" id="SSF47413">
    <property type="entry name" value="lambda repressor-like DNA-binding domains"/>
    <property type="match status" value="1"/>
</dbReference>
<evidence type="ECO:0000256" key="1">
    <source>
        <dbReference type="ARBA" id="ARBA00023015"/>
    </source>
</evidence>
<dbReference type="InterPro" id="IPR028082">
    <property type="entry name" value="Peripla_BP_I"/>
</dbReference>
<name>A0A852T4A3_9BACI</name>
<dbReference type="SUPFAM" id="SSF53822">
    <property type="entry name" value="Periplasmic binding protein-like I"/>
    <property type="match status" value="1"/>
</dbReference>
<dbReference type="PANTHER" id="PTHR30146">
    <property type="entry name" value="LACI-RELATED TRANSCRIPTIONAL REPRESSOR"/>
    <property type="match status" value="1"/>
</dbReference>
<protein>
    <submittedName>
        <fullName evidence="5">LacI family transcriptional regulator</fullName>
    </submittedName>
</protein>
<evidence type="ECO:0000256" key="2">
    <source>
        <dbReference type="ARBA" id="ARBA00023125"/>
    </source>
</evidence>
<keyword evidence="2" id="KW-0238">DNA-binding</keyword>
<accession>A0A852T4A3</accession>
<dbReference type="Gene3D" id="1.10.260.40">
    <property type="entry name" value="lambda repressor-like DNA-binding domains"/>
    <property type="match status" value="1"/>
</dbReference>
<reference evidence="6" key="1">
    <citation type="submission" date="2020-07" db="EMBL/GenBank/DDBJ databases">
        <authorList>
            <person name="Partida-Martinez L."/>
            <person name="Huntemann M."/>
            <person name="Clum A."/>
            <person name="Wang J."/>
            <person name="Palaniappan K."/>
            <person name="Ritter S."/>
            <person name="Chen I.-M."/>
            <person name="Stamatis D."/>
            <person name="Reddy T."/>
            <person name="O'Malley R."/>
            <person name="Daum C."/>
            <person name="Shapiro N."/>
            <person name="Ivanova N."/>
            <person name="Kyrpides N."/>
            <person name="Woyke T."/>
        </authorList>
    </citation>
    <scope>NUCLEOTIDE SEQUENCE [LARGE SCALE GENOMIC DNA]</scope>
    <source>
        <strain evidence="6">AT2.8</strain>
    </source>
</reference>
<sequence>MATIKDIANLANVSITTVSRVLNYDETLNVSPETRKRVFEAAEELAYVVVPKKKQKSKWKIGLYDSFSLEEELVDTYYLSIRVALEKKLKSRSIDFFRIDKEGNEGNLNKIDGILCLGTFKSKDIEKIKGFNKPCVFVDSNPDEYYFDSVVIDFNSATRNALNYLTELGHENIGFIGGVETDMYGNRFKDLRQDVFENYLKEKNIFKEELVKIGGYDPKDGYTNLREMLTSETKPTAVFVANDTIAVGCYKAAYELGVKIPDDLSIVGFNDVATAQYMVPPLTTVKLYTEIMGETAVDLLVERLSSKREVSKKITINTKLIVRESASAPKK</sequence>
<dbReference type="GO" id="GO:0003700">
    <property type="term" value="F:DNA-binding transcription factor activity"/>
    <property type="evidence" value="ECO:0007669"/>
    <property type="project" value="TreeGrafter"/>
</dbReference>
<dbReference type="PROSITE" id="PS50932">
    <property type="entry name" value="HTH_LACI_2"/>
    <property type="match status" value="1"/>
</dbReference>
<dbReference type="SMART" id="SM00354">
    <property type="entry name" value="HTH_LACI"/>
    <property type="match status" value="1"/>
</dbReference>
<dbReference type="InterPro" id="IPR010982">
    <property type="entry name" value="Lambda_DNA-bd_dom_sf"/>
</dbReference>
<dbReference type="CDD" id="cd01392">
    <property type="entry name" value="HTH_LacI"/>
    <property type="match status" value="1"/>
</dbReference>
<keyword evidence="3" id="KW-0804">Transcription</keyword>
<dbReference type="InterPro" id="IPR000843">
    <property type="entry name" value="HTH_LacI"/>
</dbReference>
<reference evidence="6" key="2">
    <citation type="submission" date="2020-08" db="EMBL/GenBank/DDBJ databases">
        <title>The Agave Microbiome: Exploring the role of microbial communities in plant adaptations to desert environments.</title>
        <authorList>
            <person name="Partida-Martinez L.P."/>
        </authorList>
    </citation>
    <scope>NUCLEOTIDE SEQUENCE [LARGE SCALE GENOMIC DNA]</scope>
    <source>
        <strain evidence="6">AT2.8</strain>
    </source>
</reference>
<evidence type="ECO:0000259" key="4">
    <source>
        <dbReference type="PROSITE" id="PS50932"/>
    </source>
</evidence>
<proteinExistence type="predicted"/>
<keyword evidence="1" id="KW-0805">Transcription regulation</keyword>
<dbReference type="Gene3D" id="3.40.50.2300">
    <property type="match status" value="2"/>
</dbReference>
<dbReference type="PANTHER" id="PTHR30146:SF149">
    <property type="entry name" value="HTH-TYPE TRANSCRIPTIONAL REGULATOR EBGR"/>
    <property type="match status" value="1"/>
</dbReference>
<dbReference type="InterPro" id="IPR046335">
    <property type="entry name" value="LacI/GalR-like_sensor"/>
</dbReference>
<dbReference type="PROSITE" id="PS00356">
    <property type="entry name" value="HTH_LACI_1"/>
    <property type="match status" value="1"/>
</dbReference>
<evidence type="ECO:0000313" key="6">
    <source>
        <dbReference type="Proteomes" id="UP000548423"/>
    </source>
</evidence>
<evidence type="ECO:0000256" key="3">
    <source>
        <dbReference type="ARBA" id="ARBA00023163"/>
    </source>
</evidence>
<feature type="domain" description="HTH lacI-type" evidence="4">
    <location>
        <begin position="2"/>
        <end position="58"/>
    </location>
</feature>
<dbReference type="EMBL" id="JACCBX010000001">
    <property type="protein sequence ID" value="NYE03512.1"/>
    <property type="molecule type" value="Genomic_DNA"/>
</dbReference>
<evidence type="ECO:0000313" key="5">
    <source>
        <dbReference type="EMBL" id="NYE03512.1"/>
    </source>
</evidence>
<dbReference type="Pfam" id="PF00356">
    <property type="entry name" value="LacI"/>
    <property type="match status" value="1"/>
</dbReference>
<comment type="caution">
    <text evidence="5">The sequence shown here is derived from an EMBL/GenBank/DDBJ whole genome shotgun (WGS) entry which is preliminary data.</text>
</comment>
<dbReference type="GO" id="GO:0000976">
    <property type="term" value="F:transcription cis-regulatory region binding"/>
    <property type="evidence" value="ECO:0007669"/>
    <property type="project" value="TreeGrafter"/>
</dbReference>
<dbReference type="CDD" id="cd01544">
    <property type="entry name" value="PBP1_GalR"/>
    <property type="match status" value="1"/>
</dbReference>